<dbReference type="Gene3D" id="3.40.640.10">
    <property type="entry name" value="Type I PLP-dependent aspartate aminotransferase-like (Major domain)"/>
    <property type="match status" value="1"/>
</dbReference>
<evidence type="ECO:0000313" key="6">
    <source>
        <dbReference type="EMBL" id="MFG6301213.1"/>
    </source>
</evidence>
<evidence type="ECO:0000256" key="3">
    <source>
        <dbReference type="ARBA" id="ARBA00022898"/>
    </source>
</evidence>
<accession>A0A0U3SM75</accession>
<dbReference type="AlphaFoldDB" id="A0A0U3SM75"/>
<name>A0A0U3SM75_STRRO</name>
<comment type="similarity">
    <text evidence="2 4">Belongs to the class-III pyridoxal-phosphate-dependent aminotransferase family.</text>
</comment>
<dbReference type="Gene3D" id="3.90.1150.10">
    <property type="entry name" value="Aspartate Aminotransferase, domain 1"/>
    <property type="match status" value="1"/>
</dbReference>
<reference evidence="5" key="1">
    <citation type="submission" date="2015-08" db="EMBL/GenBank/DDBJ databases">
        <title>Discovery of a novel antibiotic invisible to genome mining, by efficient functional screening of genomic libraries.</title>
        <authorList>
            <person name="Xu M."/>
            <person name="Wang Y."/>
            <person name="Liu M."/>
            <person name="Zhao Z."/>
            <person name="Xu L."/>
            <person name="Chen X."/>
            <person name="Gao G."/>
            <person name="Han D."/>
            <person name="Liu L."/>
            <person name="Huang S."/>
            <person name="He X."/>
            <person name="Lin S."/>
            <person name="Kang Q."/>
            <person name="Ou H."/>
            <person name="Zhou H."/>
            <person name="Pang X."/>
            <person name="Deng Z."/>
            <person name="Tao M."/>
        </authorList>
    </citation>
    <scope>NUCLEOTIDE SEQUENCE</scope>
    <source>
        <strain evidence="5">Sal35</strain>
    </source>
</reference>
<organism evidence="5">
    <name type="scientific">Streptomyces rochei</name>
    <name type="common">Streptomyces parvullus</name>
    <dbReference type="NCBI Taxonomy" id="1928"/>
    <lineage>
        <taxon>Bacteria</taxon>
        <taxon>Bacillati</taxon>
        <taxon>Actinomycetota</taxon>
        <taxon>Actinomycetes</taxon>
        <taxon>Kitasatosporales</taxon>
        <taxon>Streptomycetaceae</taxon>
        <taxon>Streptomyces</taxon>
        <taxon>Streptomyces rochei group</taxon>
    </lineage>
</organism>
<dbReference type="RefSeq" id="WP_019331161.1">
    <property type="nucleotide sequence ID" value="NZ_CP121271.1"/>
</dbReference>
<dbReference type="EMBL" id="KT362046">
    <property type="protein sequence ID" value="ALV82319.1"/>
    <property type="molecule type" value="Genomic_DNA"/>
</dbReference>
<protein>
    <submittedName>
        <fullName evidence="6">Aspartate aminotransferase family protein</fullName>
    </submittedName>
    <submittedName>
        <fullName evidence="5">Putative aminotransferase</fullName>
    </submittedName>
</protein>
<sequence>MEKTDVDRLRTLDREHMWYPWTPMTEWMARDQLVVERAEGCWLIDADGKRYLDGRSSMGMNLHGHGRSEIVEALVAQARKAGETTLYRVSHPAAVELAARLASMAPAGLQRVFFAESGSTAVETALKAAYAYWVAKGEPQRSTFVSMEGGYHGETLGTVSLRGTNGEQVDMIRKTYEPLLFPSLSFHQPHCYRCPVGQSSDSDCGLECTDSLENLLTREKGRIAAVIVEPRVQALAGVITAPEGHLAKVAEITRRHGVLLIVDEVLTGWARTGPTFSCEAEGVTPDLMTVGKALTGGYLPLSATLATEEIFGAFRESVFLSGSTYSGYALGAAVALASLDLFEKEDVPARAKALADVLTTALEPFRALTHVGDVRQLGLIAGVELVADRETRAPYPPQERVVDRICTLARDNGVLVNAVPGDVITMLPSPSMSPDDLRFLTGTLYTAVREVTEE</sequence>
<evidence type="ECO:0000313" key="7">
    <source>
        <dbReference type="EMBL" id="WMC90253.1"/>
    </source>
</evidence>
<dbReference type="CDD" id="cd00610">
    <property type="entry name" value="OAT_like"/>
    <property type="match status" value="1"/>
</dbReference>
<dbReference type="PANTHER" id="PTHR43094:SF1">
    <property type="entry name" value="AMINOTRANSFERASE CLASS-III"/>
    <property type="match status" value="1"/>
</dbReference>
<dbReference type="InterPro" id="IPR015421">
    <property type="entry name" value="PyrdxlP-dep_Trfase_major"/>
</dbReference>
<dbReference type="FunFam" id="3.40.640.10:FF:000004">
    <property type="entry name" value="Acetylornithine aminotransferase"/>
    <property type="match status" value="1"/>
</dbReference>
<dbReference type="GeneID" id="90947079"/>
<keyword evidence="5" id="KW-0032">Aminotransferase</keyword>
<keyword evidence="8" id="KW-1185">Reference proteome</keyword>
<reference evidence="6 8" key="3">
    <citation type="submission" date="2024-10" db="EMBL/GenBank/DDBJ databases">
        <title>Draft genome assembly of a novel steroid transforming actinomycete isolated from African clawed frog Xenopus laevis.</title>
        <authorList>
            <person name="Bragin E."/>
            <person name="Kollerov V."/>
            <person name="Donova M.V."/>
        </authorList>
    </citation>
    <scope>NUCLEOTIDE SEQUENCE [LARGE SCALE GENOMIC DNA]</scope>
    <source>
        <strain evidence="6 8">MTOC-St3</strain>
    </source>
</reference>
<dbReference type="InterPro" id="IPR005814">
    <property type="entry name" value="Aminotrans_3"/>
</dbReference>
<dbReference type="PANTHER" id="PTHR43094">
    <property type="entry name" value="AMINOTRANSFERASE"/>
    <property type="match status" value="1"/>
</dbReference>
<comment type="cofactor">
    <cofactor evidence="1">
        <name>pyridoxal 5'-phosphate</name>
        <dbReference type="ChEBI" id="CHEBI:597326"/>
    </cofactor>
</comment>
<evidence type="ECO:0000256" key="2">
    <source>
        <dbReference type="ARBA" id="ARBA00008954"/>
    </source>
</evidence>
<evidence type="ECO:0000256" key="4">
    <source>
        <dbReference type="RuleBase" id="RU003560"/>
    </source>
</evidence>
<dbReference type="GO" id="GO:0008483">
    <property type="term" value="F:transaminase activity"/>
    <property type="evidence" value="ECO:0007669"/>
    <property type="project" value="UniProtKB-KW"/>
</dbReference>
<evidence type="ECO:0000313" key="8">
    <source>
        <dbReference type="Proteomes" id="UP001605990"/>
    </source>
</evidence>
<dbReference type="InterPro" id="IPR015422">
    <property type="entry name" value="PyrdxlP-dep_Trfase_small"/>
</dbReference>
<dbReference type="GO" id="GO:0030170">
    <property type="term" value="F:pyridoxal phosphate binding"/>
    <property type="evidence" value="ECO:0007669"/>
    <property type="project" value="InterPro"/>
</dbReference>
<dbReference type="SUPFAM" id="SSF53383">
    <property type="entry name" value="PLP-dependent transferases"/>
    <property type="match status" value="1"/>
</dbReference>
<gene>
    <name evidence="5" type="primary">bor2J</name>
    <name evidence="6" type="ORF">ACGU38_38390</name>
    <name evidence="7" type="ORF">P7W03_33605</name>
</gene>
<keyword evidence="5" id="KW-0808">Transferase</keyword>
<evidence type="ECO:0000256" key="1">
    <source>
        <dbReference type="ARBA" id="ARBA00001933"/>
    </source>
</evidence>
<dbReference type="Pfam" id="PF00202">
    <property type="entry name" value="Aminotran_3"/>
    <property type="match status" value="1"/>
</dbReference>
<keyword evidence="3 4" id="KW-0663">Pyridoxal phosphate</keyword>
<dbReference type="Proteomes" id="UP001231701">
    <property type="component" value="Chromosome"/>
</dbReference>
<dbReference type="EMBL" id="CP121271">
    <property type="protein sequence ID" value="WMC90253.1"/>
    <property type="molecule type" value="Genomic_DNA"/>
</dbReference>
<reference evidence="7" key="2">
    <citation type="submission" date="2023-03" db="EMBL/GenBank/DDBJ databases">
        <title>Borrelidin-producing and root-colonizing Streptomyces rochei is a potent biopesticide for soil-borne oomycete-caused plant diseases.</title>
        <authorList>
            <person name="Zhou D."/>
            <person name="Wang X."/>
            <person name="Navarro-Munoz J.C."/>
            <person name="Li W."/>
            <person name="Li J."/>
            <person name="Jiu M."/>
            <person name="Deng S."/>
            <person name="Ye Y."/>
            <person name="Daly P."/>
            <person name="Wei L."/>
        </authorList>
    </citation>
    <scope>NUCLEOTIDE SEQUENCE</scope>
    <source>
        <strain evidence="7">JK1</strain>
    </source>
</reference>
<dbReference type="EMBL" id="JBIENY010000528">
    <property type="protein sequence ID" value="MFG6301213.1"/>
    <property type="molecule type" value="Genomic_DNA"/>
</dbReference>
<evidence type="ECO:0000313" key="5">
    <source>
        <dbReference type="EMBL" id="ALV82319.1"/>
    </source>
</evidence>
<dbReference type="Proteomes" id="UP001605990">
    <property type="component" value="Unassembled WGS sequence"/>
</dbReference>
<proteinExistence type="inferred from homology"/>
<dbReference type="InterPro" id="IPR015424">
    <property type="entry name" value="PyrdxlP-dep_Trfase"/>
</dbReference>